<evidence type="ECO:0000313" key="2">
    <source>
        <dbReference type="EMBL" id="MBB6499638.1"/>
    </source>
</evidence>
<evidence type="ECO:0000259" key="1">
    <source>
        <dbReference type="Pfam" id="PF16403"/>
    </source>
</evidence>
<evidence type="ECO:0000313" key="3">
    <source>
        <dbReference type="Proteomes" id="UP000521017"/>
    </source>
</evidence>
<name>A0A7X0MJN1_9SPHI</name>
<accession>A0A7X0MJN1</accession>
<dbReference type="RefSeq" id="WP_184624365.1">
    <property type="nucleotide sequence ID" value="NZ_JACHCC010000004.1"/>
</dbReference>
<dbReference type="InterPro" id="IPR032179">
    <property type="entry name" value="Cry22Aa_Ig-like"/>
</dbReference>
<dbReference type="Pfam" id="PF16403">
    <property type="entry name" value="Bact_surface_Ig-like"/>
    <property type="match status" value="1"/>
</dbReference>
<gene>
    <name evidence="2" type="ORF">HDF25_001780</name>
</gene>
<protein>
    <recommendedName>
        <fullName evidence="1">Pesticidal crystal protein Cry22Aa Ig-like domain-containing protein</fullName>
    </recommendedName>
</protein>
<dbReference type="PROSITE" id="PS51257">
    <property type="entry name" value="PROKAR_LIPOPROTEIN"/>
    <property type="match status" value="1"/>
</dbReference>
<reference evidence="2 3" key="1">
    <citation type="submission" date="2020-08" db="EMBL/GenBank/DDBJ databases">
        <title>Genomic Encyclopedia of Type Strains, Phase IV (KMG-V): Genome sequencing to study the core and pangenomes of soil and plant-associated prokaryotes.</title>
        <authorList>
            <person name="Whitman W."/>
        </authorList>
    </citation>
    <scope>NUCLEOTIDE SEQUENCE [LARGE SCALE GENOMIC DNA]</scope>
    <source>
        <strain evidence="2 3">M2T3</strain>
    </source>
</reference>
<dbReference type="Proteomes" id="UP000521017">
    <property type="component" value="Unassembled WGS sequence"/>
</dbReference>
<comment type="caution">
    <text evidence="2">The sequence shown here is derived from an EMBL/GenBank/DDBJ whole genome shotgun (WGS) entry which is preliminary data.</text>
</comment>
<dbReference type="EMBL" id="JACHCC010000004">
    <property type="protein sequence ID" value="MBB6499638.1"/>
    <property type="molecule type" value="Genomic_DNA"/>
</dbReference>
<sequence>MMKKYIAILGLGILGLTFSSCRKEPSFNYPAGTVGISKVTQYPILTLKGTRVIVQPIGAAFTDPGATALEGTNPLTPVVTGSVNVNVAGVYTITYTATNRDGFPASIARTVAIYDTKPDAVANDFSGSYLRAATKASAVWTKLAPGVYSVLNPGGAAGATLSVIAFNQTGSTINIPQQNASDGTSTASANETYNIATSSYSWVIINPGYGGSLRSFVKQ</sequence>
<dbReference type="AlphaFoldDB" id="A0A7X0MJN1"/>
<dbReference type="InterPro" id="IPR013783">
    <property type="entry name" value="Ig-like_fold"/>
</dbReference>
<organism evidence="2 3">
    <name type="scientific">Pedobacter cryoconitis</name>
    <dbReference type="NCBI Taxonomy" id="188932"/>
    <lineage>
        <taxon>Bacteria</taxon>
        <taxon>Pseudomonadati</taxon>
        <taxon>Bacteroidota</taxon>
        <taxon>Sphingobacteriia</taxon>
        <taxon>Sphingobacteriales</taxon>
        <taxon>Sphingobacteriaceae</taxon>
        <taxon>Pedobacter</taxon>
    </lineage>
</organism>
<feature type="domain" description="Pesticidal crystal protein Cry22Aa Ig-like" evidence="1">
    <location>
        <begin position="45"/>
        <end position="112"/>
    </location>
</feature>
<dbReference type="Gene3D" id="2.60.40.10">
    <property type="entry name" value="Immunoglobulins"/>
    <property type="match status" value="1"/>
</dbReference>
<proteinExistence type="predicted"/>